<comment type="catalytic activity">
    <reaction evidence="4 5">
        <text>a 3'-end 3'-phospho-ribonucleotide-RNA + ATP = a 3'-end 2',3'-cyclophospho-ribonucleotide-RNA + AMP + diphosphate</text>
        <dbReference type="Rhea" id="RHEA:23976"/>
        <dbReference type="Rhea" id="RHEA-COMP:10463"/>
        <dbReference type="Rhea" id="RHEA-COMP:10464"/>
        <dbReference type="ChEBI" id="CHEBI:30616"/>
        <dbReference type="ChEBI" id="CHEBI:33019"/>
        <dbReference type="ChEBI" id="CHEBI:83062"/>
        <dbReference type="ChEBI" id="CHEBI:83064"/>
        <dbReference type="ChEBI" id="CHEBI:456215"/>
        <dbReference type="EC" id="6.5.1.4"/>
    </reaction>
</comment>
<keyword evidence="5" id="KW-0067">ATP-binding</keyword>
<dbReference type="Gene3D" id="3.30.360.20">
    <property type="entry name" value="RNA 3'-terminal phosphate cyclase, insert domain"/>
    <property type="match status" value="1"/>
</dbReference>
<dbReference type="HAMAP" id="MF_00200">
    <property type="entry name" value="RTC"/>
    <property type="match status" value="1"/>
</dbReference>
<dbReference type="PIRSF" id="PIRSF005378">
    <property type="entry name" value="RNA3'_term_phos_cycl_euk"/>
    <property type="match status" value="1"/>
</dbReference>
<dbReference type="RefSeq" id="WP_260746825.1">
    <property type="nucleotide sequence ID" value="NZ_CP092109.1"/>
</dbReference>
<dbReference type="SUPFAM" id="SSF52913">
    <property type="entry name" value="RNA 3'-terminal phosphate cyclase, RPTC, insert domain"/>
    <property type="match status" value="1"/>
</dbReference>
<accession>A0ABY5ZKH1</accession>
<feature type="binding site" evidence="5">
    <location>
        <begin position="287"/>
        <end position="291"/>
    </location>
    <ligand>
        <name>ATP</name>
        <dbReference type="ChEBI" id="CHEBI:30616"/>
    </ligand>
</feature>
<keyword evidence="3 5" id="KW-0547">Nucleotide-binding</keyword>
<comment type="similarity">
    <text evidence="1 5">Belongs to the RNA 3'-terminal cyclase family. Type 1 subfamily.</text>
</comment>
<evidence type="ECO:0000313" key="9">
    <source>
        <dbReference type="EMBL" id="UWZ78472.1"/>
    </source>
</evidence>
<dbReference type="NCBIfam" id="NF003246">
    <property type="entry name" value="PRK04204.1-2"/>
    <property type="match status" value="1"/>
</dbReference>
<evidence type="ECO:0000256" key="3">
    <source>
        <dbReference type="ARBA" id="ARBA00022741"/>
    </source>
</evidence>
<protein>
    <recommendedName>
        <fullName evidence="5 6">RNA 3'-terminal phosphate cyclase</fullName>
        <shortName evidence="5">RNA cyclase</shortName>
        <shortName evidence="5">RNA-3'-phosphate cyclase</shortName>
        <ecNumber evidence="5 6">6.5.1.4</ecNumber>
    </recommendedName>
</protein>
<evidence type="ECO:0000256" key="2">
    <source>
        <dbReference type="ARBA" id="ARBA00022598"/>
    </source>
</evidence>
<dbReference type="Gene3D" id="3.65.10.20">
    <property type="entry name" value="RNA 3'-terminal phosphate cyclase domain"/>
    <property type="match status" value="1"/>
</dbReference>
<evidence type="ECO:0000256" key="1">
    <source>
        <dbReference type="ARBA" id="ARBA00009206"/>
    </source>
</evidence>
<dbReference type="EMBL" id="CP092109">
    <property type="protein sequence ID" value="UWZ78472.1"/>
    <property type="molecule type" value="Genomic_DNA"/>
</dbReference>
<dbReference type="InterPro" id="IPR023797">
    <property type="entry name" value="RNA3'_phos_cyclase_dom"/>
</dbReference>
<dbReference type="InterPro" id="IPR037136">
    <property type="entry name" value="RNA3'_phos_cyclase_dom_sf"/>
</dbReference>
<dbReference type="PANTHER" id="PTHR11096:SF0">
    <property type="entry name" value="RNA 3'-TERMINAL PHOSPHATE CYCLASE"/>
    <property type="match status" value="1"/>
</dbReference>
<comment type="function">
    <text evidence="5">Catalyzes the conversion of 3'-phosphate to a 2',3'-cyclic phosphodiester at the end of RNA. The mechanism of action of the enzyme occurs in 3 steps: (A) adenylation of the enzyme by ATP; (B) transfer of adenylate to an RNA-N3'P to produce RNA-N3'PP5'A; (C) and attack of the adjacent 2'-hydroxyl on the 3'-phosphorus in the diester linkage to produce the cyclic end product. The biological role of this enzyme is unknown but it is likely to function in some aspects of cellular RNA processing.</text>
</comment>
<feature type="active site" description="Tele-AMP-histidine intermediate" evidence="5">
    <location>
        <position position="313"/>
    </location>
</feature>
<feature type="binding site" evidence="5">
    <location>
        <position position="104"/>
    </location>
    <ligand>
        <name>ATP</name>
        <dbReference type="ChEBI" id="CHEBI:30616"/>
    </ligand>
</feature>
<keyword evidence="5" id="KW-0963">Cytoplasm</keyword>
<dbReference type="NCBIfam" id="TIGR03399">
    <property type="entry name" value="RNA_3prim_cycl"/>
    <property type="match status" value="1"/>
</dbReference>
<gene>
    <name evidence="5 9" type="primary">rtcA</name>
    <name evidence="9" type="ORF">L9S41_12360</name>
</gene>
<evidence type="ECO:0000256" key="4">
    <source>
        <dbReference type="ARBA" id="ARBA00024481"/>
    </source>
</evidence>
<feature type="domain" description="RNA 3'-terminal phosphate cyclase insert" evidence="8">
    <location>
        <begin position="185"/>
        <end position="278"/>
    </location>
</feature>
<organism evidence="9 10">
    <name type="scientific">Geoalkalibacter halelectricus</name>
    <dbReference type="NCBI Taxonomy" id="2847045"/>
    <lineage>
        <taxon>Bacteria</taxon>
        <taxon>Pseudomonadati</taxon>
        <taxon>Thermodesulfobacteriota</taxon>
        <taxon>Desulfuromonadia</taxon>
        <taxon>Desulfuromonadales</taxon>
        <taxon>Geoalkalibacteraceae</taxon>
        <taxon>Geoalkalibacter</taxon>
    </lineage>
</organism>
<feature type="domain" description="RNA 3'-terminal phosphate cyclase" evidence="7">
    <location>
        <begin position="13"/>
        <end position="331"/>
    </location>
</feature>
<reference evidence="9" key="1">
    <citation type="journal article" date="2022" name="Environ. Microbiol.">
        <title>Geoalkalibacter halelectricus SAP #1 sp. nov. possessing extracellular electron transfer and mineral#reducing capabilities from a haloalkaline environment.</title>
        <authorList>
            <person name="Yadav S."/>
            <person name="Singh R."/>
            <person name="Sundharam S.S."/>
            <person name="Chaudhary S."/>
            <person name="Krishnamurthi S."/>
            <person name="Patil S.A."/>
        </authorList>
    </citation>
    <scope>NUCLEOTIDE SEQUENCE</scope>
    <source>
        <strain evidence="9">SAP-1</strain>
    </source>
</reference>
<comment type="subcellular location">
    <subcellularLocation>
        <location evidence="5">Cytoplasm</location>
    </subcellularLocation>
</comment>
<sequence>MPYSPLEIDGSLGEGGGQILRTALSLSLLTRRPLRMVNIRAGRHRPGLAPQHLQAVEAATVIGGAACTGAHRDSQHIEFAPQGLFPGSYHFDIGTAGSVSLVLQTLLVPLAFAPAPSRLLVRGGTHVPWSPCYHYLEHHWLPCLREMGFRLELSLEAAGYYPRGGGEVRALVHPVQKLDPLSFHQRGNLEKLTCLSLATGLPRHVAERQALQAQRRLSRFKAVLNVEMGDLPGRGQGSMLMLLAEFEGGRCCYYALGQRGKPAEQVADEAVEALEQFLTRQAAIDEYLADQLLLPLALTSRSCGFTTAKVTPHLLTNSEVIMGFLPVDIHVEGALGGVGRVRIGDKAS</sequence>
<keyword evidence="2 5" id="KW-0436">Ligase</keyword>
<keyword evidence="10" id="KW-1185">Reference proteome</keyword>
<evidence type="ECO:0000259" key="8">
    <source>
        <dbReference type="Pfam" id="PF05189"/>
    </source>
</evidence>
<dbReference type="InterPro" id="IPR036553">
    <property type="entry name" value="RPTC_insert"/>
</dbReference>
<dbReference type="Proteomes" id="UP001060414">
    <property type="component" value="Chromosome"/>
</dbReference>
<name>A0ABY5ZKH1_9BACT</name>
<evidence type="ECO:0000256" key="6">
    <source>
        <dbReference type="NCBIfam" id="TIGR03399"/>
    </source>
</evidence>
<dbReference type="InterPro" id="IPR017770">
    <property type="entry name" value="RNA3'_term_phos_cyc_type_1"/>
</dbReference>
<evidence type="ECO:0000256" key="5">
    <source>
        <dbReference type="HAMAP-Rule" id="MF_00200"/>
    </source>
</evidence>
<dbReference type="SUPFAM" id="SSF55205">
    <property type="entry name" value="EPT/RTPC-like"/>
    <property type="match status" value="1"/>
</dbReference>
<dbReference type="InterPro" id="IPR013791">
    <property type="entry name" value="RNA3'-term_phos_cycl_insert"/>
</dbReference>
<dbReference type="InterPro" id="IPR000228">
    <property type="entry name" value="RNA3'_term_phos_cyc"/>
</dbReference>
<evidence type="ECO:0000313" key="10">
    <source>
        <dbReference type="Proteomes" id="UP001060414"/>
    </source>
</evidence>
<dbReference type="Pfam" id="PF01137">
    <property type="entry name" value="RTC"/>
    <property type="match status" value="1"/>
</dbReference>
<dbReference type="EC" id="6.5.1.4" evidence="5 6"/>
<dbReference type="InterPro" id="IPR013792">
    <property type="entry name" value="RNA3'P_cycl/enolpyr_Trfase_a/b"/>
</dbReference>
<dbReference type="PANTHER" id="PTHR11096">
    <property type="entry name" value="RNA 3' TERMINAL PHOSPHATE CYCLASE"/>
    <property type="match status" value="1"/>
</dbReference>
<proteinExistence type="inferred from homology"/>
<dbReference type="Pfam" id="PF05189">
    <property type="entry name" value="RTC_insert"/>
    <property type="match status" value="1"/>
</dbReference>
<evidence type="ECO:0000259" key="7">
    <source>
        <dbReference type="Pfam" id="PF01137"/>
    </source>
</evidence>
<dbReference type="GO" id="GO:0003963">
    <property type="term" value="F:RNA-3'-phosphate cyclase activity"/>
    <property type="evidence" value="ECO:0007669"/>
    <property type="project" value="UniProtKB-EC"/>
</dbReference>